<protein>
    <recommendedName>
        <fullName evidence="8">Probable molybdenum cofactor guanylyltransferase</fullName>
        <shortName evidence="8">MoCo guanylyltransferase</shortName>
        <ecNumber evidence="8">2.7.7.77</ecNumber>
    </recommendedName>
    <alternativeName>
        <fullName evidence="8">GTP:molybdopterin guanylyltransferase</fullName>
    </alternativeName>
    <alternativeName>
        <fullName evidence="8">Mo-MPT guanylyltransferase</fullName>
    </alternativeName>
    <alternativeName>
        <fullName evidence="8">Molybdopterin guanylyltransferase</fullName>
    </alternativeName>
    <alternativeName>
        <fullName evidence="8">Molybdopterin-guanine dinucleotide synthase</fullName>
        <shortName evidence="8">MGD synthase</shortName>
    </alternativeName>
</protein>
<dbReference type="InterPro" id="IPR029044">
    <property type="entry name" value="Nucleotide-diphossugar_trans"/>
</dbReference>
<comment type="catalytic activity">
    <reaction evidence="8">
        <text>Mo-molybdopterin + GTP + H(+) = Mo-molybdopterin guanine dinucleotide + diphosphate</text>
        <dbReference type="Rhea" id="RHEA:34243"/>
        <dbReference type="ChEBI" id="CHEBI:15378"/>
        <dbReference type="ChEBI" id="CHEBI:33019"/>
        <dbReference type="ChEBI" id="CHEBI:37565"/>
        <dbReference type="ChEBI" id="CHEBI:71302"/>
        <dbReference type="ChEBI" id="CHEBI:71310"/>
        <dbReference type="EC" id="2.7.7.77"/>
    </reaction>
</comment>
<feature type="binding site" evidence="8">
    <location>
        <position position="20"/>
    </location>
    <ligand>
        <name>GTP</name>
        <dbReference type="ChEBI" id="CHEBI:37565"/>
    </ligand>
</feature>
<evidence type="ECO:0000256" key="3">
    <source>
        <dbReference type="ARBA" id="ARBA00022723"/>
    </source>
</evidence>
<keyword evidence="2 8" id="KW-0808">Transferase</keyword>
<dbReference type="GO" id="GO:0005737">
    <property type="term" value="C:cytoplasm"/>
    <property type="evidence" value="ECO:0007669"/>
    <property type="project" value="UniProtKB-SubCell"/>
</dbReference>
<evidence type="ECO:0000256" key="5">
    <source>
        <dbReference type="ARBA" id="ARBA00022842"/>
    </source>
</evidence>
<dbReference type="OrthoDB" id="9788394at2"/>
<comment type="caution">
    <text evidence="8">Lacks conserved residue(s) required for the propagation of feature annotation.</text>
</comment>
<comment type="function">
    <text evidence="8">Transfers a GMP moiety from GTP to Mo-molybdopterin (Mo-MPT) cofactor (Moco or molybdenum cofactor) to form Mo-molybdopterin guanine dinucleotide (Mo-MGD) cofactor.</text>
</comment>
<name>D3SPC2_THEAH</name>
<dbReference type="AlphaFoldDB" id="D3SPC2"/>
<keyword evidence="4 8" id="KW-0547">Nucleotide-binding</keyword>
<dbReference type="HAMAP" id="MF_00316">
    <property type="entry name" value="MobA"/>
    <property type="match status" value="1"/>
</dbReference>
<evidence type="ECO:0000256" key="4">
    <source>
        <dbReference type="ARBA" id="ARBA00022741"/>
    </source>
</evidence>
<dbReference type="CDD" id="cd02503">
    <property type="entry name" value="MobA"/>
    <property type="match status" value="1"/>
</dbReference>
<evidence type="ECO:0000256" key="6">
    <source>
        <dbReference type="ARBA" id="ARBA00023134"/>
    </source>
</evidence>
<dbReference type="eggNOG" id="COG0746">
    <property type="taxonomic scope" value="Bacteria"/>
</dbReference>
<dbReference type="NCBIfam" id="NF001457">
    <property type="entry name" value="PRK00317.1-3"/>
    <property type="match status" value="1"/>
</dbReference>
<evidence type="ECO:0000256" key="7">
    <source>
        <dbReference type="ARBA" id="ARBA00023150"/>
    </source>
</evidence>
<gene>
    <name evidence="8" type="primary">mobA</name>
    <name evidence="10" type="ordered locus">Thal_0374</name>
</gene>
<evidence type="ECO:0000259" key="9">
    <source>
        <dbReference type="Pfam" id="PF12804"/>
    </source>
</evidence>
<dbReference type="InterPro" id="IPR013482">
    <property type="entry name" value="Molybde_CF_guanTrfase"/>
</dbReference>
<dbReference type="GO" id="GO:0005525">
    <property type="term" value="F:GTP binding"/>
    <property type="evidence" value="ECO:0007669"/>
    <property type="project" value="UniProtKB-UniRule"/>
</dbReference>
<dbReference type="SUPFAM" id="SSF53448">
    <property type="entry name" value="Nucleotide-diphospho-sugar transferases"/>
    <property type="match status" value="1"/>
</dbReference>
<proteinExistence type="inferred from homology"/>
<dbReference type="GO" id="GO:0046872">
    <property type="term" value="F:metal ion binding"/>
    <property type="evidence" value="ECO:0007669"/>
    <property type="project" value="UniProtKB-KW"/>
</dbReference>
<comment type="cofactor">
    <cofactor evidence="8">
        <name>Mg(2+)</name>
        <dbReference type="ChEBI" id="CHEBI:18420"/>
    </cofactor>
</comment>
<dbReference type="KEGG" id="tal:Thal_0374"/>
<feature type="binding site" evidence="8">
    <location>
        <position position="95"/>
    </location>
    <ligand>
        <name>GTP</name>
        <dbReference type="ChEBI" id="CHEBI:37565"/>
    </ligand>
</feature>
<dbReference type="Proteomes" id="UP000002043">
    <property type="component" value="Chromosome"/>
</dbReference>
<dbReference type="EC" id="2.7.7.77" evidence="8"/>
<reference evidence="11" key="1">
    <citation type="journal article" date="2010" name="Stand. Genomic Sci.">
        <title>Complete genome sequence of Thermocrinis albus type strain (HI 11/12T).</title>
        <authorList>
            <person name="Wirth R."/>
            <person name="Sikorski J."/>
            <person name="Brambilla E."/>
            <person name="Misra M."/>
            <person name="Lapidus A."/>
            <person name="Copeland A."/>
            <person name="Nolan M."/>
            <person name="Lucas S."/>
            <person name="Chen F."/>
            <person name="Tice H."/>
            <person name="Cheng J.F."/>
            <person name="Han C."/>
            <person name="Detter J.C."/>
            <person name="Tapia R."/>
            <person name="Bruce D."/>
            <person name="Goodwin L."/>
            <person name="Pitluck S."/>
            <person name="Pati A."/>
            <person name="Anderson I."/>
            <person name="Ivanova N."/>
            <person name="Mavromatis K."/>
            <person name="Mikhailova N."/>
            <person name="Chen A."/>
            <person name="Palaniappan K."/>
            <person name="Bilek Y."/>
            <person name="Hader T."/>
            <person name="Land M."/>
            <person name="Hauser L."/>
            <person name="Chang Y.J."/>
            <person name="Jeffries C.D."/>
            <person name="Tindall B.J."/>
            <person name="Rohde M."/>
            <person name="Goker M."/>
            <person name="Bristow J."/>
            <person name="Eisen J.A."/>
            <person name="Markowitz V."/>
            <person name="Hugenholtz P."/>
            <person name="Kyrpides N.C."/>
            <person name="Klenk H.P."/>
        </authorList>
    </citation>
    <scope>NUCLEOTIDE SEQUENCE [LARGE SCALE GENOMIC DNA]</scope>
    <source>
        <strain evidence="11">DSM 14484 / JCM 11386 / HI 11/12</strain>
    </source>
</reference>
<dbReference type="GO" id="GO:0061603">
    <property type="term" value="F:molybdenum cofactor guanylyltransferase activity"/>
    <property type="evidence" value="ECO:0007669"/>
    <property type="project" value="UniProtKB-EC"/>
</dbReference>
<dbReference type="PANTHER" id="PTHR19136:SF81">
    <property type="entry name" value="MOLYBDENUM COFACTOR GUANYLYLTRANSFERASE"/>
    <property type="match status" value="1"/>
</dbReference>
<keyword evidence="6 8" id="KW-0342">GTP-binding</keyword>
<dbReference type="GO" id="GO:0006777">
    <property type="term" value="P:Mo-molybdopterin cofactor biosynthetic process"/>
    <property type="evidence" value="ECO:0007669"/>
    <property type="project" value="UniProtKB-KW"/>
</dbReference>
<keyword evidence="11" id="KW-1185">Reference proteome</keyword>
<keyword evidence="1 8" id="KW-0963">Cytoplasm</keyword>
<evidence type="ECO:0000256" key="1">
    <source>
        <dbReference type="ARBA" id="ARBA00022490"/>
    </source>
</evidence>
<feature type="binding site" evidence="8">
    <location>
        <position position="95"/>
    </location>
    <ligand>
        <name>Mg(2+)</name>
        <dbReference type="ChEBI" id="CHEBI:18420"/>
    </ligand>
</feature>
<keyword evidence="3 8" id="KW-0479">Metal-binding</keyword>
<evidence type="ECO:0000256" key="2">
    <source>
        <dbReference type="ARBA" id="ARBA00022679"/>
    </source>
</evidence>
<dbReference type="InterPro" id="IPR025877">
    <property type="entry name" value="MobA-like_NTP_Trfase"/>
</dbReference>
<evidence type="ECO:0000256" key="8">
    <source>
        <dbReference type="HAMAP-Rule" id="MF_00316"/>
    </source>
</evidence>
<comment type="domain">
    <text evidence="8">The N-terminal domain determines nucleotide recognition and specific binding, while the C-terminal domain determines the specific binding to the target protein.</text>
</comment>
<sequence length="198" mass="22750">MIDEVFVLAGGQSRRFGSDKTLYPIRGKPAISFLIENILPVCRRVVVVAKDTEKFRFIEKVELVEDLMEEQMVLAGVYTALKEARGKKVVILCADMPLVKPHLLLYLWEMSHDHLVTIFKVGGKLYPFPGVYPVKTLPHVERFIREGDRRLTKLLEQVGYITIPTTHVLSIDPLMQSFFNMNTPSSLHLLEMLLKWLQ</sequence>
<feature type="binding site" evidence="8">
    <location>
        <begin position="8"/>
        <end position="10"/>
    </location>
    <ligand>
        <name>GTP</name>
        <dbReference type="ChEBI" id="CHEBI:37565"/>
    </ligand>
</feature>
<dbReference type="Pfam" id="PF12804">
    <property type="entry name" value="NTP_transf_3"/>
    <property type="match status" value="1"/>
</dbReference>
<dbReference type="EMBL" id="CP001931">
    <property type="protein sequence ID" value="ADC89009.1"/>
    <property type="molecule type" value="Genomic_DNA"/>
</dbReference>
<evidence type="ECO:0000313" key="11">
    <source>
        <dbReference type="Proteomes" id="UP000002043"/>
    </source>
</evidence>
<dbReference type="Gene3D" id="3.90.550.10">
    <property type="entry name" value="Spore Coat Polysaccharide Biosynthesis Protein SpsA, Chain A"/>
    <property type="match status" value="1"/>
</dbReference>
<feature type="binding site" evidence="8">
    <location>
        <position position="66"/>
    </location>
    <ligand>
        <name>GTP</name>
        <dbReference type="ChEBI" id="CHEBI:37565"/>
    </ligand>
</feature>
<comment type="subcellular location">
    <subcellularLocation>
        <location evidence="8">Cytoplasm</location>
    </subcellularLocation>
</comment>
<dbReference type="HOGENOM" id="CLU_055597_2_2_0"/>
<evidence type="ECO:0000313" key="10">
    <source>
        <dbReference type="EMBL" id="ADC89009.1"/>
    </source>
</evidence>
<accession>D3SPC2</accession>
<dbReference type="RefSeq" id="WP_012991416.1">
    <property type="nucleotide sequence ID" value="NC_013894.1"/>
</dbReference>
<feature type="domain" description="MobA-like NTP transferase" evidence="9">
    <location>
        <begin position="6"/>
        <end position="157"/>
    </location>
</feature>
<dbReference type="STRING" id="638303.Thal_0374"/>
<keyword evidence="7 8" id="KW-0501">Molybdenum cofactor biosynthesis</keyword>
<comment type="similarity">
    <text evidence="8">Belongs to the MobA family.</text>
</comment>
<dbReference type="PANTHER" id="PTHR19136">
    <property type="entry name" value="MOLYBDENUM COFACTOR GUANYLYLTRANSFERASE"/>
    <property type="match status" value="1"/>
</dbReference>
<keyword evidence="5 8" id="KW-0460">Magnesium</keyword>
<organism evidence="10 11">
    <name type="scientific">Thermocrinis albus (strain DSM 14484 / JCM 11386 / HI 11/12)</name>
    <dbReference type="NCBI Taxonomy" id="638303"/>
    <lineage>
        <taxon>Bacteria</taxon>
        <taxon>Pseudomonadati</taxon>
        <taxon>Aquificota</taxon>
        <taxon>Aquificia</taxon>
        <taxon>Aquificales</taxon>
        <taxon>Aquificaceae</taxon>
        <taxon>Thermocrinis</taxon>
    </lineage>
</organism>